<name>A0A7W3N591_9ACTN</name>
<dbReference type="RefSeq" id="WP_182708243.1">
    <property type="nucleotide sequence ID" value="NZ_JACJII010000001.1"/>
</dbReference>
<accession>A0A7W3N591</accession>
<evidence type="ECO:0000313" key="2">
    <source>
        <dbReference type="EMBL" id="MBA9007793.1"/>
    </source>
</evidence>
<gene>
    <name evidence="2" type="ORF">HNR21_006675</name>
</gene>
<organism evidence="2 3">
    <name type="scientific">Thermomonospora cellulosilytica</name>
    <dbReference type="NCBI Taxonomy" id="1411118"/>
    <lineage>
        <taxon>Bacteria</taxon>
        <taxon>Bacillati</taxon>
        <taxon>Actinomycetota</taxon>
        <taxon>Actinomycetes</taxon>
        <taxon>Streptosporangiales</taxon>
        <taxon>Thermomonosporaceae</taxon>
        <taxon>Thermomonospora</taxon>
    </lineage>
</organism>
<feature type="domain" description="DUF397" evidence="1">
    <location>
        <begin position="10"/>
        <end position="70"/>
    </location>
</feature>
<proteinExistence type="predicted"/>
<dbReference type="AlphaFoldDB" id="A0A7W3N591"/>
<reference evidence="2 3" key="1">
    <citation type="submission" date="2020-08" db="EMBL/GenBank/DDBJ databases">
        <title>Sequencing the genomes of 1000 actinobacteria strains.</title>
        <authorList>
            <person name="Klenk H.-P."/>
        </authorList>
    </citation>
    <scope>NUCLEOTIDE SEQUENCE [LARGE SCALE GENOMIC DNA]</scope>
    <source>
        <strain evidence="2 3">DSM 45823</strain>
    </source>
</reference>
<dbReference type="Pfam" id="PF04149">
    <property type="entry name" value="DUF397"/>
    <property type="match status" value="1"/>
</dbReference>
<protein>
    <recommendedName>
        <fullName evidence="1">DUF397 domain-containing protein</fullName>
    </recommendedName>
</protein>
<comment type="caution">
    <text evidence="2">The sequence shown here is derived from an EMBL/GenBank/DDBJ whole genome shotgun (WGS) entry which is preliminary data.</text>
</comment>
<dbReference type="InterPro" id="IPR007278">
    <property type="entry name" value="DUF397"/>
</dbReference>
<sequence>MTTPECSTVPWRKSTYSDGGGCVEVALATVPGTDGVERDTIRLVRDSKNPELGVLRLTARSWAALINGIKNH</sequence>
<keyword evidence="3" id="KW-1185">Reference proteome</keyword>
<dbReference type="Proteomes" id="UP000539313">
    <property type="component" value="Unassembled WGS sequence"/>
</dbReference>
<dbReference type="EMBL" id="JACJII010000001">
    <property type="protein sequence ID" value="MBA9007793.1"/>
    <property type="molecule type" value="Genomic_DNA"/>
</dbReference>
<evidence type="ECO:0000259" key="1">
    <source>
        <dbReference type="Pfam" id="PF04149"/>
    </source>
</evidence>
<evidence type="ECO:0000313" key="3">
    <source>
        <dbReference type="Proteomes" id="UP000539313"/>
    </source>
</evidence>